<dbReference type="SUPFAM" id="SSF48452">
    <property type="entry name" value="TPR-like"/>
    <property type="match status" value="1"/>
</dbReference>
<dbReference type="Proteomes" id="UP001214530">
    <property type="component" value="Chromosome"/>
</dbReference>
<dbReference type="InterPro" id="IPR012944">
    <property type="entry name" value="SusD_RagB_dom"/>
</dbReference>
<keyword evidence="5" id="KW-0998">Cell outer membrane</keyword>
<evidence type="ECO:0000313" key="10">
    <source>
        <dbReference type="Proteomes" id="UP001214530"/>
    </source>
</evidence>
<evidence type="ECO:0000313" key="9">
    <source>
        <dbReference type="EMBL" id="WEK17635.1"/>
    </source>
</evidence>
<evidence type="ECO:0000256" key="5">
    <source>
        <dbReference type="ARBA" id="ARBA00023237"/>
    </source>
</evidence>
<dbReference type="GO" id="GO:0009279">
    <property type="term" value="C:cell outer membrane"/>
    <property type="evidence" value="ECO:0007669"/>
    <property type="project" value="UniProtKB-SubCell"/>
</dbReference>
<reference evidence="9" key="1">
    <citation type="submission" date="2023-03" db="EMBL/GenBank/DDBJ databases">
        <title>Andean soil-derived lignocellulolytic bacterial consortium as a source of novel taxa and putative plastic-active enzymes.</title>
        <authorList>
            <person name="Diaz-Garcia L."/>
            <person name="Chuvochina M."/>
            <person name="Feuerriegel G."/>
            <person name="Bunk B."/>
            <person name="Sproer C."/>
            <person name="Streit W.R."/>
            <person name="Rodriguez L.M."/>
            <person name="Overmann J."/>
            <person name="Jimenez D.J."/>
        </authorList>
    </citation>
    <scope>NUCLEOTIDE SEQUENCE</scope>
    <source>
        <strain evidence="9">MAG 3858</strain>
    </source>
</reference>
<evidence type="ECO:0000256" key="4">
    <source>
        <dbReference type="ARBA" id="ARBA00023136"/>
    </source>
</evidence>
<dbReference type="InterPro" id="IPR011990">
    <property type="entry name" value="TPR-like_helical_dom_sf"/>
</dbReference>
<evidence type="ECO:0000256" key="1">
    <source>
        <dbReference type="ARBA" id="ARBA00004442"/>
    </source>
</evidence>
<feature type="domain" description="SusD-like N-terminal" evidence="8">
    <location>
        <begin position="87"/>
        <end position="196"/>
    </location>
</feature>
<dbReference type="AlphaFoldDB" id="A0AAJ5W5R0"/>
<comment type="similarity">
    <text evidence="2">Belongs to the SusD family.</text>
</comment>
<protein>
    <submittedName>
        <fullName evidence="9">RagB/SusD family nutrient uptake outer membrane protein</fullName>
    </submittedName>
</protein>
<name>A0AAJ5W5R0_9SPHI</name>
<feature type="domain" description="RagB/SusD" evidence="7">
    <location>
        <begin position="321"/>
        <end position="651"/>
    </location>
</feature>
<feature type="compositionally biased region" description="Polar residues" evidence="6">
    <location>
        <begin position="327"/>
        <end position="339"/>
    </location>
</feature>
<feature type="region of interest" description="Disordered" evidence="6">
    <location>
        <begin position="327"/>
        <end position="351"/>
    </location>
</feature>
<dbReference type="Gene3D" id="1.25.40.390">
    <property type="match status" value="1"/>
</dbReference>
<keyword evidence="4" id="KW-0472">Membrane</keyword>
<accession>A0AAJ5W5R0</accession>
<dbReference type="EMBL" id="CP119313">
    <property type="protein sequence ID" value="WEK17635.1"/>
    <property type="molecule type" value="Genomic_DNA"/>
</dbReference>
<evidence type="ECO:0000259" key="8">
    <source>
        <dbReference type="Pfam" id="PF14322"/>
    </source>
</evidence>
<evidence type="ECO:0000259" key="7">
    <source>
        <dbReference type="Pfam" id="PF07980"/>
    </source>
</evidence>
<dbReference type="Pfam" id="PF14322">
    <property type="entry name" value="SusD-like_3"/>
    <property type="match status" value="1"/>
</dbReference>
<evidence type="ECO:0000256" key="3">
    <source>
        <dbReference type="ARBA" id="ARBA00022729"/>
    </source>
</evidence>
<comment type="subcellular location">
    <subcellularLocation>
        <location evidence="1">Cell outer membrane</location>
    </subcellularLocation>
</comment>
<dbReference type="InterPro" id="IPR033985">
    <property type="entry name" value="SusD-like_N"/>
</dbReference>
<dbReference type="PROSITE" id="PS51257">
    <property type="entry name" value="PROKAR_LIPOPROTEIN"/>
    <property type="match status" value="1"/>
</dbReference>
<proteinExistence type="inferred from homology"/>
<keyword evidence="3" id="KW-0732">Signal</keyword>
<evidence type="ECO:0000256" key="6">
    <source>
        <dbReference type="SAM" id="MobiDB-lite"/>
    </source>
</evidence>
<gene>
    <name evidence="9" type="ORF">P0Y49_12600</name>
</gene>
<organism evidence="9 10">
    <name type="scientific">Candidatus Pedobacter colombiensis</name>
    <dbReference type="NCBI Taxonomy" id="3121371"/>
    <lineage>
        <taxon>Bacteria</taxon>
        <taxon>Pseudomonadati</taxon>
        <taxon>Bacteroidota</taxon>
        <taxon>Sphingobacteriia</taxon>
        <taxon>Sphingobacteriales</taxon>
        <taxon>Sphingobacteriaceae</taxon>
        <taxon>Pedobacter</taxon>
    </lineage>
</organism>
<evidence type="ECO:0000256" key="2">
    <source>
        <dbReference type="ARBA" id="ARBA00006275"/>
    </source>
</evidence>
<sequence length="651" mass="74127">MKKIKIGFIITLTSLLCSCQKYLDVVPDNVPTLDYAFHLRASAERYLFTCYSYMPSNGDINKNPGFNGADEVWYMSPIKGVNGDVWSIAQGLQSSSSPLANYWSGEKQGNKLFQAIRDCNIFLENIDKVADIEAYEKDRWVAEVTFLKAYYHFYLFRMYGPIPIVKQNLPLGSSPAEVQVYRQPVNEVVNYIVELLDEVDRNESLPDRLSGTENIELGRITRVIVKALKAKVLVTAASPLFNGGNSFFNLQDNKGLQLFNLSPDPQKWVKALNACKEAIDFSEKLGYKLYEFPPSFAYKVNDTIQTQMNIRAALSDKEANTEVIWPNTNSTTGTLQRSSIPKLLPGDPGSTGLRPMGTVAPTLKMAEMFYTNKGLPIEYDKAWQNLDRFALRTAVAKDRFYVKKGQETVQLHFDREPRFYADMGFDRGIWYGNAANNYDVALEDNGQGSLIYVQGRAGEVAAKQENQNYSITGYTVKKWVHIGTTQTPQMPSSNIKSYPWPELRLADLYLLYAEALNEVNGYNGGATTLWVNKIRARAGIPSVEVSWNQYSTLPGYYTDKNNLRSIIHKERAIELAFEGSRFWDLRRWLEAHQSGALNGPVKGWDITQKESIAYYREVLLFNQRYSMREYLWPLKISEMQINHNLVQNPGW</sequence>
<dbReference type="Pfam" id="PF07980">
    <property type="entry name" value="SusD_RagB"/>
    <property type="match status" value="1"/>
</dbReference>